<evidence type="ECO:0000256" key="6">
    <source>
        <dbReference type="PIRSR" id="PIRSR000410-1"/>
    </source>
</evidence>
<dbReference type="GO" id="GO:0008983">
    <property type="term" value="F:protein-glutamate O-methyltransferase activity"/>
    <property type="evidence" value="ECO:0007669"/>
    <property type="project" value="UniProtKB-EC"/>
</dbReference>
<keyword evidence="5 6" id="KW-0949">S-adenosyl-L-methionine</keyword>
<feature type="binding site" evidence="6">
    <location>
        <position position="82"/>
    </location>
    <ligand>
        <name>S-adenosyl-L-methionine</name>
        <dbReference type="ChEBI" id="CHEBI:59789"/>
    </ligand>
</feature>
<dbReference type="AlphaFoldDB" id="A0A916MZ72"/>
<feature type="binding site" evidence="6">
    <location>
        <position position="107"/>
    </location>
    <ligand>
        <name>S-adenosyl-L-methionine</name>
        <dbReference type="ChEBI" id="CHEBI:59789"/>
    </ligand>
</feature>
<accession>A0A916MZ72</accession>
<evidence type="ECO:0000256" key="3">
    <source>
        <dbReference type="ARBA" id="ARBA00022603"/>
    </source>
</evidence>
<organism evidence="8 9">
    <name type="scientific">Georgfuchsia toluolica</name>
    <dbReference type="NCBI Taxonomy" id="424218"/>
    <lineage>
        <taxon>Bacteria</taxon>
        <taxon>Pseudomonadati</taxon>
        <taxon>Pseudomonadota</taxon>
        <taxon>Betaproteobacteria</taxon>
        <taxon>Nitrosomonadales</taxon>
        <taxon>Sterolibacteriaceae</taxon>
        <taxon>Georgfuchsia</taxon>
    </lineage>
</organism>
<keyword evidence="9" id="KW-1185">Reference proteome</keyword>
<evidence type="ECO:0000256" key="5">
    <source>
        <dbReference type="ARBA" id="ARBA00022691"/>
    </source>
</evidence>
<dbReference type="SMART" id="SM00138">
    <property type="entry name" value="MeTrc"/>
    <property type="match status" value="1"/>
</dbReference>
<name>A0A916MZ72_9PROT</name>
<dbReference type="Pfam" id="PF01739">
    <property type="entry name" value="CheR"/>
    <property type="match status" value="1"/>
</dbReference>
<feature type="binding site" evidence="6">
    <location>
        <position position="49"/>
    </location>
    <ligand>
        <name>S-adenosyl-L-methionine</name>
        <dbReference type="ChEBI" id="CHEBI:59789"/>
    </ligand>
</feature>
<feature type="binding site" evidence="6">
    <location>
        <position position="45"/>
    </location>
    <ligand>
        <name>S-adenosyl-L-methionine</name>
        <dbReference type="ChEBI" id="CHEBI:59789"/>
    </ligand>
</feature>
<sequence length="241" mass="26972">MVYSRLGRRLRKLNIASFKEYLDCMESGTGEEFAAFINALTTNLTYFYRETHHFSVLRSFLESGGLPRGATIWSAGCSTGEEAYSIAMVLATVRGLRPQNGQVVASDIDTSVLEHAERGVYTEERVKNVPPADLKRFFLGGMGDNAGFVKVRPELRQLITFRQINLHGTSWAVRVPVKVIFCRNVMIYFDAPSRRRILERFAAQLDPGGLLFLGHAENIADFGGVFRSLGQTAYMRTDCDA</sequence>
<dbReference type="PIRSF" id="PIRSF000410">
    <property type="entry name" value="CheR"/>
    <property type="match status" value="1"/>
</dbReference>
<proteinExistence type="predicted"/>
<dbReference type="Gene3D" id="3.40.50.150">
    <property type="entry name" value="Vaccinia Virus protein VP39"/>
    <property type="match status" value="1"/>
</dbReference>
<comment type="caution">
    <text evidence="8">The sequence shown here is derived from an EMBL/GenBank/DDBJ whole genome shotgun (WGS) entry which is preliminary data.</text>
</comment>
<dbReference type="InterPro" id="IPR000780">
    <property type="entry name" value="CheR_MeTrfase"/>
</dbReference>
<dbReference type="InterPro" id="IPR050903">
    <property type="entry name" value="Bact_Chemotaxis_MeTrfase"/>
</dbReference>
<dbReference type="InterPro" id="IPR026024">
    <property type="entry name" value="Chemotaxis_MeTrfase_CheR"/>
</dbReference>
<feature type="binding site" evidence="6">
    <location>
        <position position="43"/>
    </location>
    <ligand>
        <name>S-adenosyl-L-methionine</name>
        <dbReference type="ChEBI" id="CHEBI:59789"/>
    </ligand>
</feature>
<reference evidence="8" key="1">
    <citation type="submission" date="2021-04" db="EMBL/GenBank/DDBJ databases">
        <authorList>
            <person name="Hornung B."/>
        </authorList>
    </citation>
    <scope>NUCLEOTIDE SEQUENCE</scope>
    <source>
        <strain evidence="8">G5G6</strain>
    </source>
</reference>
<feature type="binding site" evidence="6">
    <location>
        <begin position="165"/>
        <end position="166"/>
    </location>
    <ligand>
        <name>S-adenosyl-L-methionine</name>
        <dbReference type="ChEBI" id="CHEBI:59789"/>
    </ligand>
</feature>
<dbReference type="EMBL" id="CAJQUM010000001">
    <property type="protein sequence ID" value="CAG4882634.1"/>
    <property type="molecule type" value="Genomic_DNA"/>
</dbReference>
<dbReference type="Proteomes" id="UP000742786">
    <property type="component" value="Unassembled WGS sequence"/>
</dbReference>
<dbReference type="SUPFAM" id="SSF47757">
    <property type="entry name" value="Chemotaxis receptor methyltransferase CheR, N-terminal domain"/>
    <property type="match status" value="1"/>
</dbReference>
<feature type="binding site" evidence="6">
    <location>
        <begin position="183"/>
        <end position="184"/>
    </location>
    <ligand>
        <name>S-adenosyl-L-methionine</name>
        <dbReference type="ChEBI" id="CHEBI:59789"/>
    </ligand>
</feature>
<evidence type="ECO:0000256" key="4">
    <source>
        <dbReference type="ARBA" id="ARBA00022679"/>
    </source>
</evidence>
<dbReference type="Gene3D" id="1.10.155.10">
    <property type="entry name" value="Chemotaxis receptor methyltransferase CheR, N-terminal domain"/>
    <property type="match status" value="1"/>
</dbReference>
<dbReference type="InterPro" id="IPR036804">
    <property type="entry name" value="CheR_N_sf"/>
</dbReference>
<dbReference type="PANTHER" id="PTHR24422">
    <property type="entry name" value="CHEMOTAXIS PROTEIN METHYLTRANSFERASE"/>
    <property type="match status" value="1"/>
</dbReference>
<evidence type="ECO:0000256" key="1">
    <source>
        <dbReference type="ARBA" id="ARBA00001541"/>
    </source>
</evidence>
<evidence type="ECO:0000313" key="8">
    <source>
        <dbReference type="EMBL" id="CAG4882634.1"/>
    </source>
</evidence>
<evidence type="ECO:0000313" key="9">
    <source>
        <dbReference type="Proteomes" id="UP000742786"/>
    </source>
</evidence>
<keyword evidence="3 8" id="KW-0489">Methyltransferase</keyword>
<dbReference type="InterPro" id="IPR022641">
    <property type="entry name" value="CheR_N"/>
</dbReference>
<dbReference type="PROSITE" id="PS50123">
    <property type="entry name" value="CHER"/>
    <property type="match status" value="1"/>
</dbReference>
<evidence type="ECO:0000256" key="2">
    <source>
        <dbReference type="ARBA" id="ARBA00012534"/>
    </source>
</evidence>
<dbReference type="PANTHER" id="PTHR24422:SF19">
    <property type="entry name" value="CHEMOTAXIS PROTEIN METHYLTRANSFERASE"/>
    <property type="match status" value="1"/>
</dbReference>
<dbReference type="EC" id="2.1.1.80" evidence="2"/>
<dbReference type="PRINTS" id="PR00996">
    <property type="entry name" value="CHERMTFRASE"/>
</dbReference>
<keyword evidence="4 8" id="KW-0808">Transferase</keyword>
<dbReference type="InterPro" id="IPR022642">
    <property type="entry name" value="CheR_C"/>
</dbReference>
<evidence type="ECO:0000259" key="7">
    <source>
        <dbReference type="PROSITE" id="PS50123"/>
    </source>
</evidence>
<dbReference type="SUPFAM" id="SSF53335">
    <property type="entry name" value="S-adenosyl-L-methionine-dependent methyltransferases"/>
    <property type="match status" value="1"/>
</dbReference>
<comment type="catalytic activity">
    <reaction evidence="1">
        <text>L-glutamyl-[protein] + S-adenosyl-L-methionine = [protein]-L-glutamate 5-O-methyl ester + S-adenosyl-L-homocysteine</text>
        <dbReference type="Rhea" id="RHEA:24452"/>
        <dbReference type="Rhea" id="RHEA-COMP:10208"/>
        <dbReference type="Rhea" id="RHEA-COMP:10311"/>
        <dbReference type="ChEBI" id="CHEBI:29973"/>
        <dbReference type="ChEBI" id="CHEBI:57856"/>
        <dbReference type="ChEBI" id="CHEBI:59789"/>
        <dbReference type="ChEBI" id="CHEBI:82795"/>
        <dbReference type="EC" id="2.1.1.80"/>
    </reaction>
</comment>
<dbReference type="Pfam" id="PF03705">
    <property type="entry name" value="CheR_N"/>
    <property type="match status" value="1"/>
</dbReference>
<feature type="domain" description="CheR-type methyltransferase" evidence="7">
    <location>
        <begin position="1"/>
        <end position="239"/>
    </location>
</feature>
<dbReference type="GO" id="GO:0032259">
    <property type="term" value="P:methylation"/>
    <property type="evidence" value="ECO:0007669"/>
    <property type="project" value="UniProtKB-KW"/>
</dbReference>
<protein>
    <recommendedName>
        <fullName evidence="2">protein-glutamate O-methyltransferase</fullName>
        <ecNumber evidence="2">2.1.1.80</ecNumber>
    </recommendedName>
</protein>
<dbReference type="InterPro" id="IPR029063">
    <property type="entry name" value="SAM-dependent_MTases_sf"/>
</dbReference>
<gene>
    <name evidence="8" type="primary">cheR</name>
    <name evidence="8" type="ORF">GTOL_10516</name>
</gene>